<feature type="region of interest" description="Disordered" evidence="1">
    <location>
        <begin position="422"/>
        <end position="443"/>
    </location>
</feature>
<feature type="compositionally biased region" description="Basic and acidic residues" evidence="1">
    <location>
        <begin position="326"/>
        <end position="337"/>
    </location>
</feature>
<feature type="compositionally biased region" description="Polar residues" evidence="1">
    <location>
        <begin position="148"/>
        <end position="157"/>
    </location>
</feature>
<reference evidence="2" key="1">
    <citation type="submission" date="2022-07" db="EMBL/GenBank/DDBJ databases">
        <title>Phylogenomic reconstructions and comparative analyses of Kickxellomycotina fungi.</title>
        <authorList>
            <person name="Reynolds N.K."/>
            <person name="Stajich J.E."/>
            <person name="Barry K."/>
            <person name="Grigoriev I.V."/>
            <person name="Crous P."/>
            <person name="Smith M.E."/>
        </authorList>
    </citation>
    <scope>NUCLEOTIDE SEQUENCE</scope>
    <source>
        <strain evidence="2">NRRL 1566</strain>
    </source>
</reference>
<feature type="compositionally biased region" description="Low complexity" evidence="1">
    <location>
        <begin position="231"/>
        <end position="247"/>
    </location>
</feature>
<accession>A0A9W8IHD9</accession>
<keyword evidence="3" id="KW-1185">Reference proteome</keyword>
<dbReference type="AlphaFoldDB" id="A0A9W8IHD9"/>
<feature type="compositionally biased region" description="Low complexity" evidence="1">
    <location>
        <begin position="165"/>
        <end position="174"/>
    </location>
</feature>
<feature type="region of interest" description="Disordered" evidence="1">
    <location>
        <begin position="146"/>
        <end position="174"/>
    </location>
</feature>
<feature type="compositionally biased region" description="Polar residues" evidence="1">
    <location>
        <begin position="423"/>
        <end position="440"/>
    </location>
</feature>
<protein>
    <submittedName>
        <fullName evidence="2">Uncharacterized protein</fullName>
    </submittedName>
</protein>
<name>A0A9W8IHD9_9FUNG</name>
<evidence type="ECO:0000256" key="1">
    <source>
        <dbReference type="SAM" id="MobiDB-lite"/>
    </source>
</evidence>
<organism evidence="2 3">
    <name type="scientific">Coemansia brasiliensis</name>
    <dbReference type="NCBI Taxonomy" id="2650707"/>
    <lineage>
        <taxon>Eukaryota</taxon>
        <taxon>Fungi</taxon>
        <taxon>Fungi incertae sedis</taxon>
        <taxon>Zoopagomycota</taxon>
        <taxon>Kickxellomycotina</taxon>
        <taxon>Kickxellomycetes</taxon>
        <taxon>Kickxellales</taxon>
        <taxon>Kickxellaceae</taxon>
        <taxon>Coemansia</taxon>
    </lineage>
</organism>
<feature type="compositionally biased region" description="Low complexity" evidence="1">
    <location>
        <begin position="199"/>
        <end position="214"/>
    </location>
</feature>
<evidence type="ECO:0000313" key="2">
    <source>
        <dbReference type="EMBL" id="KAJ2851458.1"/>
    </source>
</evidence>
<dbReference type="OrthoDB" id="5597470at2759"/>
<evidence type="ECO:0000313" key="3">
    <source>
        <dbReference type="Proteomes" id="UP001139887"/>
    </source>
</evidence>
<proteinExistence type="predicted"/>
<feature type="compositionally biased region" description="Polar residues" evidence="1">
    <location>
        <begin position="248"/>
        <end position="263"/>
    </location>
</feature>
<dbReference type="EMBL" id="JANBUW010000012">
    <property type="protein sequence ID" value="KAJ2851458.1"/>
    <property type="molecule type" value="Genomic_DNA"/>
</dbReference>
<feature type="region of interest" description="Disordered" evidence="1">
    <location>
        <begin position="193"/>
        <end position="345"/>
    </location>
</feature>
<gene>
    <name evidence="2" type="ORF">IWW36_001097</name>
</gene>
<feature type="compositionally biased region" description="Low complexity" evidence="1">
    <location>
        <begin position="281"/>
        <end position="294"/>
    </location>
</feature>
<feature type="compositionally biased region" description="Polar residues" evidence="1">
    <location>
        <begin position="311"/>
        <end position="320"/>
    </location>
</feature>
<dbReference type="Proteomes" id="UP001139887">
    <property type="component" value="Unassembled WGS sequence"/>
</dbReference>
<comment type="caution">
    <text evidence="2">The sequence shown here is derived from an EMBL/GenBank/DDBJ whole genome shotgun (WGS) entry which is preliminary data.</text>
</comment>
<sequence>MALESKRGNRDSGRGSFGLGIVLSNESQESQLDPAVATMGVATLTPSSSVMYGMSLPETTRSSWADSDQQKTAPSIFARFISGISAFMSTTDNNEQFRPKTRIEDMLESYYMSQDRQVPDWVYNPPPDPPQSTKFYRPASIIVDQPRQDITVSQESIEPSRESSTKPSSISTGSALRPFARLNISRLARSGVSTRMRLASPTPSSAPSSDVQSSMARSGSRLRRVWPQQLSFRSGSSRPTSPSVVSRETSAPVNVQMVDSGNESTEDSPIEPTLPQFMIDSSQLSAPSSRSQSPFAKMNRQRNLQVRAGSEVSQQQSAKVPSSDSLSRESRRLEDGKLPPAQSHILNQYEDYTFAAEDAGAYESTANTPGSHRRKLSASLTAWVNPSKWRPKAKTTLTTPVTVAANEHPNIQKYSEPAPEMLASTSNYNSQPRITKSATPRSGRVKRLFKRKHTNNI</sequence>